<dbReference type="GO" id="GO:0003677">
    <property type="term" value="F:DNA binding"/>
    <property type="evidence" value="ECO:0007669"/>
    <property type="project" value="UniProtKB-KW"/>
</dbReference>
<dbReference type="GO" id="GO:0003700">
    <property type="term" value="F:DNA-binding transcription factor activity"/>
    <property type="evidence" value="ECO:0007669"/>
    <property type="project" value="InterPro"/>
</dbReference>
<dbReference type="GO" id="GO:0006950">
    <property type="term" value="P:response to stress"/>
    <property type="evidence" value="ECO:0007669"/>
    <property type="project" value="TreeGrafter"/>
</dbReference>
<dbReference type="InterPro" id="IPR023187">
    <property type="entry name" value="Tscrpt_reg_MarR-type_CS"/>
</dbReference>
<dbReference type="InterPro" id="IPR039422">
    <property type="entry name" value="MarR/SlyA-like"/>
</dbReference>
<dbReference type="PROSITE" id="PS01117">
    <property type="entry name" value="HTH_MARR_1"/>
    <property type="match status" value="1"/>
</dbReference>
<keyword evidence="2" id="KW-0238">DNA-binding</keyword>
<keyword evidence="6" id="KW-1185">Reference proteome</keyword>
<dbReference type="PROSITE" id="PS50995">
    <property type="entry name" value="HTH_MARR_2"/>
    <property type="match status" value="1"/>
</dbReference>
<dbReference type="Gene3D" id="1.10.10.10">
    <property type="entry name" value="Winged helix-like DNA-binding domain superfamily/Winged helix DNA-binding domain"/>
    <property type="match status" value="1"/>
</dbReference>
<dbReference type="SMART" id="SM00347">
    <property type="entry name" value="HTH_MARR"/>
    <property type="match status" value="1"/>
</dbReference>
<evidence type="ECO:0000256" key="2">
    <source>
        <dbReference type="ARBA" id="ARBA00023125"/>
    </source>
</evidence>
<gene>
    <name evidence="5" type="ORF">J4H91_00510</name>
</gene>
<accession>A0A939LSZ3</accession>
<organism evidence="5 6">
    <name type="scientific">Leucobacter ruminantium</name>
    <dbReference type="NCBI Taxonomy" id="1289170"/>
    <lineage>
        <taxon>Bacteria</taxon>
        <taxon>Bacillati</taxon>
        <taxon>Actinomycetota</taxon>
        <taxon>Actinomycetes</taxon>
        <taxon>Micrococcales</taxon>
        <taxon>Microbacteriaceae</taxon>
        <taxon>Leucobacter</taxon>
    </lineage>
</organism>
<proteinExistence type="predicted"/>
<dbReference type="InterPro" id="IPR036390">
    <property type="entry name" value="WH_DNA-bd_sf"/>
</dbReference>
<sequence length="180" mass="19868">MVSQHPLRTDPIAEAKRQWTERGWDDAALGMAAVTSVMRAQQLLLASVDAQLRPFGLTFARFELLRLLAFTREGRMPLASVVSRLQLHPASVTSAVDRLVSAGLVRREPHPTDGRATMLVITSDGVALVENATDALNLHVFRDIGLEEEDVSDLVRILARFRKNSGDFSDPPPLPDPLEH</sequence>
<dbReference type="Pfam" id="PF12802">
    <property type="entry name" value="MarR_2"/>
    <property type="match status" value="1"/>
</dbReference>
<dbReference type="AlphaFoldDB" id="A0A939LSZ3"/>
<dbReference type="PANTHER" id="PTHR33164">
    <property type="entry name" value="TRANSCRIPTIONAL REGULATOR, MARR FAMILY"/>
    <property type="match status" value="1"/>
</dbReference>
<dbReference type="InterPro" id="IPR036388">
    <property type="entry name" value="WH-like_DNA-bd_sf"/>
</dbReference>
<comment type="caution">
    <text evidence="5">The sequence shown here is derived from an EMBL/GenBank/DDBJ whole genome shotgun (WGS) entry which is preliminary data.</text>
</comment>
<evidence type="ECO:0000313" key="6">
    <source>
        <dbReference type="Proteomes" id="UP000664398"/>
    </source>
</evidence>
<protein>
    <submittedName>
        <fullName evidence="5">MarR family transcriptional regulator</fullName>
    </submittedName>
</protein>
<dbReference type="Proteomes" id="UP000664398">
    <property type="component" value="Unassembled WGS sequence"/>
</dbReference>
<dbReference type="InterPro" id="IPR000835">
    <property type="entry name" value="HTH_MarR-typ"/>
</dbReference>
<evidence type="ECO:0000259" key="4">
    <source>
        <dbReference type="PROSITE" id="PS50995"/>
    </source>
</evidence>
<dbReference type="EMBL" id="JAGDYL010000001">
    <property type="protein sequence ID" value="MBO1803802.1"/>
    <property type="molecule type" value="Genomic_DNA"/>
</dbReference>
<evidence type="ECO:0000313" key="5">
    <source>
        <dbReference type="EMBL" id="MBO1803802.1"/>
    </source>
</evidence>
<keyword evidence="1" id="KW-0805">Transcription regulation</keyword>
<evidence type="ECO:0000256" key="3">
    <source>
        <dbReference type="ARBA" id="ARBA00023163"/>
    </source>
</evidence>
<evidence type="ECO:0000256" key="1">
    <source>
        <dbReference type="ARBA" id="ARBA00023015"/>
    </source>
</evidence>
<name>A0A939LSZ3_9MICO</name>
<reference evidence="5" key="1">
    <citation type="submission" date="2021-03" db="EMBL/GenBank/DDBJ databases">
        <title>Leucobacter chromiisoli sp. nov., isolated from chromium-containing soil of chemical plant.</title>
        <authorList>
            <person name="Xu Z."/>
        </authorList>
    </citation>
    <scope>NUCLEOTIDE SEQUENCE</scope>
    <source>
        <strain evidence="5">A2</strain>
    </source>
</reference>
<keyword evidence="3" id="KW-0804">Transcription</keyword>
<feature type="domain" description="HTH marR-type" evidence="4">
    <location>
        <begin position="30"/>
        <end position="163"/>
    </location>
</feature>
<dbReference type="RefSeq" id="WP_208044290.1">
    <property type="nucleotide sequence ID" value="NZ_JAGDYL010000001.1"/>
</dbReference>
<dbReference type="PANTHER" id="PTHR33164:SF101">
    <property type="entry name" value="TRANSCRIPTIONAL REPRESSOR MPRA"/>
    <property type="match status" value="1"/>
</dbReference>
<dbReference type="SUPFAM" id="SSF46785">
    <property type="entry name" value="Winged helix' DNA-binding domain"/>
    <property type="match status" value="1"/>
</dbReference>